<dbReference type="GO" id="GO:0000155">
    <property type="term" value="F:phosphorelay sensor kinase activity"/>
    <property type="evidence" value="ECO:0007669"/>
    <property type="project" value="InterPro"/>
</dbReference>
<dbReference type="Gene3D" id="3.30.565.10">
    <property type="entry name" value="Histidine kinase-like ATPase, C-terminal domain"/>
    <property type="match status" value="1"/>
</dbReference>
<dbReference type="InterPro" id="IPR036890">
    <property type="entry name" value="HATPase_C_sf"/>
</dbReference>
<comment type="caution">
    <text evidence="8">The sequence shown here is derived from an EMBL/GenBank/DDBJ whole genome shotgun (WGS) entry which is preliminary data.</text>
</comment>
<dbReference type="SUPFAM" id="SSF55781">
    <property type="entry name" value="GAF domain-like"/>
    <property type="match status" value="1"/>
</dbReference>
<reference evidence="8" key="2">
    <citation type="journal article" date="2022" name="Microbiol. Resour. Announc.">
        <title>Metagenome Sequencing to Explore Phylogenomics of Terrestrial Cyanobacteria.</title>
        <authorList>
            <person name="Ward R.D."/>
            <person name="Stajich J.E."/>
            <person name="Johansen J.R."/>
            <person name="Huntemann M."/>
            <person name="Clum A."/>
            <person name="Foster B."/>
            <person name="Foster B."/>
            <person name="Roux S."/>
            <person name="Palaniappan K."/>
            <person name="Varghese N."/>
            <person name="Mukherjee S."/>
            <person name="Reddy T.B.K."/>
            <person name="Daum C."/>
            <person name="Copeland A."/>
            <person name="Chen I.A."/>
            <person name="Ivanova N.N."/>
            <person name="Kyrpides N.C."/>
            <person name="Shapiro N."/>
            <person name="Eloe-Fadrosh E.A."/>
            <person name="Pietrasiak N."/>
        </authorList>
    </citation>
    <scope>NUCLEOTIDE SEQUENCE</scope>
    <source>
        <strain evidence="8">GSE-TBD4-15B</strain>
    </source>
</reference>
<dbReference type="PANTHER" id="PTHR43547">
    <property type="entry name" value="TWO-COMPONENT HISTIDINE KINASE"/>
    <property type="match status" value="1"/>
</dbReference>
<dbReference type="InterPro" id="IPR005467">
    <property type="entry name" value="His_kinase_dom"/>
</dbReference>
<dbReference type="AlphaFoldDB" id="A0A951PBW8"/>
<keyword evidence="4 8" id="KW-0808">Transferase</keyword>
<dbReference type="PANTHER" id="PTHR43547:SF2">
    <property type="entry name" value="HYBRID SIGNAL TRANSDUCTION HISTIDINE KINASE C"/>
    <property type="match status" value="1"/>
</dbReference>
<dbReference type="EMBL" id="JAHHHV010000066">
    <property type="protein sequence ID" value="MBW4466218.1"/>
    <property type="molecule type" value="Genomic_DNA"/>
</dbReference>
<evidence type="ECO:0000256" key="1">
    <source>
        <dbReference type="ARBA" id="ARBA00000085"/>
    </source>
</evidence>
<dbReference type="InterPro" id="IPR003661">
    <property type="entry name" value="HisK_dim/P_dom"/>
</dbReference>
<evidence type="ECO:0000256" key="3">
    <source>
        <dbReference type="ARBA" id="ARBA00022553"/>
    </source>
</evidence>
<dbReference type="PRINTS" id="PR00344">
    <property type="entry name" value="BCTRLSENSOR"/>
</dbReference>
<accession>A0A951PBW8</accession>
<dbReference type="EC" id="2.7.13.3" evidence="2"/>
<evidence type="ECO:0000256" key="5">
    <source>
        <dbReference type="ARBA" id="ARBA00023012"/>
    </source>
</evidence>
<dbReference type="SUPFAM" id="SSF47384">
    <property type="entry name" value="Homodimeric domain of signal transducing histidine kinase"/>
    <property type="match status" value="1"/>
</dbReference>
<dbReference type="SMART" id="SM00065">
    <property type="entry name" value="GAF"/>
    <property type="match status" value="1"/>
</dbReference>
<dbReference type="PROSITE" id="PS50109">
    <property type="entry name" value="HIS_KIN"/>
    <property type="match status" value="1"/>
</dbReference>
<dbReference type="InterPro" id="IPR004358">
    <property type="entry name" value="Sig_transdc_His_kin-like_C"/>
</dbReference>
<protein>
    <recommendedName>
        <fullName evidence="2">histidine kinase</fullName>
        <ecNumber evidence="2">2.7.13.3</ecNumber>
    </recommendedName>
</protein>
<reference evidence="8" key="1">
    <citation type="submission" date="2021-05" db="EMBL/GenBank/DDBJ databases">
        <authorList>
            <person name="Pietrasiak N."/>
            <person name="Ward R."/>
            <person name="Stajich J.E."/>
            <person name="Kurbessoian T."/>
        </authorList>
    </citation>
    <scope>NUCLEOTIDE SEQUENCE</scope>
    <source>
        <strain evidence="8">GSE-TBD4-15B</strain>
    </source>
</reference>
<name>A0A951PBW8_9CYAN</name>
<dbReference type="SMART" id="SM00387">
    <property type="entry name" value="HATPase_c"/>
    <property type="match status" value="1"/>
</dbReference>
<organism evidence="8 9">
    <name type="scientific">Pegethrix bostrychoides GSE-TBD4-15B</name>
    <dbReference type="NCBI Taxonomy" id="2839662"/>
    <lineage>
        <taxon>Bacteria</taxon>
        <taxon>Bacillati</taxon>
        <taxon>Cyanobacteriota</taxon>
        <taxon>Cyanophyceae</taxon>
        <taxon>Oculatellales</taxon>
        <taxon>Oculatellaceae</taxon>
        <taxon>Pegethrix</taxon>
    </lineage>
</organism>
<dbReference type="InterPro" id="IPR003594">
    <property type="entry name" value="HATPase_dom"/>
</dbReference>
<gene>
    <name evidence="8" type="ORF">KME07_12390</name>
</gene>
<evidence type="ECO:0000259" key="7">
    <source>
        <dbReference type="PROSITE" id="PS50109"/>
    </source>
</evidence>
<evidence type="ECO:0000256" key="6">
    <source>
        <dbReference type="SAM" id="MobiDB-lite"/>
    </source>
</evidence>
<feature type="region of interest" description="Disordered" evidence="6">
    <location>
        <begin position="1"/>
        <end position="24"/>
    </location>
</feature>
<evidence type="ECO:0000313" key="9">
    <source>
        <dbReference type="Proteomes" id="UP000707356"/>
    </source>
</evidence>
<dbReference type="Proteomes" id="UP000707356">
    <property type="component" value="Unassembled WGS sequence"/>
</dbReference>
<evidence type="ECO:0000256" key="4">
    <source>
        <dbReference type="ARBA" id="ARBA00022777"/>
    </source>
</evidence>
<dbReference type="Pfam" id="PF00512">
    <property type="entry name" value="HisKA"/>
    <property type="match status" value="1"/>
</dbReference>
<comment type="catalytic activity">
    <reaction evidence="1">
        <text>ATP + protein L-histidine = ADP + protein N-phospho-L-histidine.</text>
        <dbReference type="EC" id="2.7.13.3"/>
    </reaction>
</comment>
<dbReference type="CDD" id="cd00082">
    <property type="entry name" value="HisKA"/>
    <property type="match status" value="1"/>
</dbReference>
<dbReference type="SUPFAM" id="SSF55874">
    <property type="entry name" value="ATPase domain of HSP90 chaperone/DNA topoisomerase II/histidine kinase"/>
    <property type="match status" value="1"/>
</dbReference>
<dbReference type="Gene3D" id="3.30.450.40">
    <property type="match status" value="1"/>
</dbReference>
<evidence type="ECO:0000313" key="8">
    <source>
        <dbReference type="EMBL" id="MBW4466218.1"/>
    </source>
</evidence>
<dbReference type="Gene3D" id="1.10.287.130">
    <property type="match status" value="1"/>
</dbReference>
<dbReference type="InterPro" id="IPR036097">
    <property type="entry name" value="HisK_dim/P_sf"/>
</dbReference>
<dbReference type="SMART" id="SM00388">
    <property type="entry name" value="HisKA"/>
    <property type="match status" value="1"/>
</dbReference>
<feature type="domain" description="Histidine kinase" evidence="7">
    <location>
        <begin position="275"/>
        <end position="498"/>
    </location>
</feature>
<keyword evidence="5" id="KW-0902">Two-component regulatory system</keyword>
<keyword evidence="4 8" id="KW-0418">Kinase</keyword>
<keyword evidence="3" id="KW-0597">Phosphoprotein</keyword>
<sequence>MATEPLAPNPQFKPKRVASSSQPSKQILRQTVAQLQQQLAQQHQRQRLIDQLTSAIRNSQGLPQIYEQAVTDLVQTLQVSRGLLLLFKYVDPRQRHSQNGSIPKTKATLVAESWLEGKSAEPEPEPESKPEPFWASDCRFCQRILTGEPQVAVSGFDQPKPTIPQPDPLFQIEQLPALLMVPLESQGTVLGCLALQQQAQDWSADDLAFLRRVAAQLSTAIIQTRSFQQVQAVVQERTAQLQRSLEVQAKLYEKTRQQVDQLHKMNAEREEFLSTISHELLTPLTSMGLAIRMLRQRELDEDRQQRYLDILDQQCLRETNLINDLLALRKLETLAPPTLQKLDLRQMIETLSQSVAESWQEKELKLSVHLPSRPLIFYSDSDSLHRALLELLTNARKYSDPGSIVELRVACTGDLTARQIVISIGNRGAGIAPEEMPYIFDKFRRGQGVTQQAIQGTGLGLALVKGLVEHLDGTITASSHPLGEIWETWFTMTLPQAAEGQIHVSA</sequence>
<dbReference type="InterPro" id="IPR029016">
    <property type="entry name" value="GAF-like_dom_sf"/>
</dbReference>
<proteinExistence type="predicted"/>
<dbReference type="InterPro" id="IPR003018">
    <property type="entry name" value="GAF"/>
</dbReference>
<dbReference type="Pfam" id="PF02518">
    <property type="entry name" value="HATPase_c"/>
    <property type="match status" value="1"/>
</dbReference>
<dbReference type="Pfam" id="PF01590">
    <property type="entry name" value="GAF"/>
    <property type="match status" value="1"/>
</dbReference>
<evidence type="ECO:0000256" key="2">
    <source>
        <dbReference type="ARBA" id="ARBA00012438"/>
    </source>
</evidence>